<sequence>MTTWQRFEAEAPGLAAEVRARLEEYNHHVLATLRRDGSPRLSGTEVEFRGPDLTIGMMLGAVKARDLRRDPRYALHTNPGEASMEEGDAKLSGVAVEVTDPAEFEALVGAEAPAGSFDLFLLRLDRVTLTAVRNDVLIIESWRPGEPRVRYERMPNGPAVRIVLRS</sequence>
<evidence type="ECO:0000259" key="2">
    <source>
        <dbReference type="Pfam" id="PF01243"/>
    </source>
</evidence>
<dbReference type="OrthoDB" id="5115613at2"/>
<accession>A0A542DDK1</accession>
<feature type="domain" description="Pyridoxamine 5'-phosphate oxidase N-terminal" evidence="2">
    <location>
        <begin position="15"/>
        <end position="128"/>
    </location>
</feature>
<dbReference type="PANTHER" id="PTHR35176:SF6">
    <property type="entry name" value="HEME OXYGENASE HI_0854-RELATED"/>
    <property type="match status" value="1"/>
</dbReference>
<dbReference type="InterPro" id="IPR012349">
    <property type="entry name" value="Split_barrel_FMN-bd"/>
</dbReference>
<gene>
    <name evidence="3" type="ORF">FB471_0801</name>
</gene>
<dbReference type="InterPro" id="IPR011576">
    <property type="entry name" value="Pyridox_Oxase_N"/>
</dbReference>
<organism evidence="3 4">
    <name type="scientific">Amycolatopsis cihanbeyliensis</name>
    <dbReference type="NCBI Taxonomy" id="1128664"/>
    <lineage>
        <taxon>Bacteria</taxon>
        <taxon>Bacillati</taxon>
        <taxon>Actinomycetota</taxon>
        <taxon>Actinomycetes</taxon>
        <taxon>Pseudonocardiales</taxon>
        <taxon>Pseudonocardiaceae</taxon>
        <taxon>Amycolatopsis</taxon>
    </lineage>
</organism>
<evidence type="ECO:0000313" key="3">
    <source>
        <dbReference type="EMBL" id="TQJ01136.1"/>
    </source>
</evidence>
<dbReference type="RefSeq" id="WP_141995979.1">
    <property type="nucleotide sequence ID" value="NZ_VFML01000001.1"/>
</dbReference>
<evidence type="ECO:0000256" key="1">
    <source>
        <dbReference type="ARBA" id="ARBA00023002"/>
    </source>
</evidence>
<dbReference type="InterPro" id="IPR052019">
    <property type="entry name" value="F420H2_bilvrd_red/Heme_oxyg"/>
</dbReference>
<name>A0A542DDK1_AMYCI</name>
<dbReference type="EMBL" id="VFML01000001">
    <property type="protein sequence ID" value="TQJ01136.1"/>
    <property type="molecule type" value="Genomic_DNA"/>
</dbReference>
<protein>
    <submittedName>
        <fullName evidence="3">Pyridoxamine 5'-phosphate oxidase</fullName>
    </submittedName>
</protein>
<dbReference type="Gene3D" id="2.30.110.10">
    <property type="entry name" value="Electron Transport, Fmn-binding Protein, Chain A"/>
    <property type="match status" value="1"/>
</dbReference>
<dbReference type="PANTHER" id="PTHR35176">
    <property type="entry name" value="HEME OXYGENASE HI_0854-RELATED"/>
    <property type="match status" value="1"/>
</dbReference>
<dbReference type="AlphaFoldDB" id="A0A542DDK1"/>
<evidence type="ECO:0000313" key="4">
    <source>
        <dbReference type="Proteomes" id="UP000320876"/>
    </source>
</evidence>
<comment type="caution">
    <text evidence="3">The sequence shown here is derived from an EMBL/GenBank/DDBJ whole genome shotgun (WGS) entry which is preliminary data.</text>
</comment>
<keyword evidence="1" id="KW-0560">Oxidoreductase</keyword>
<dbReference type="SUPFAM" id="SSF50475">
    <property type="entry name" value="FMN-binding split barrel"/>
    <property type="match status" value="1"/>
</dbReference>
<dbReference type="Pfam" id="PF01243">
    <property type="entry name" value="PNPOx_N"/>
    <property type="match status" value="1"/>
</dbReference>
<dbReference type="GO" id="GO:0016627">
    <property type="term" value="F:oxidoreductase activity, acting on the CH-CH group of donors"/>
    <property type="evidence" value="ECO:0007669"/>
    <property type="project" value="TreeGrafter"/>
</dbReference>
<dbReference type="Proteomes" id="UP000320876">
    <property type="component" value="Unassembled WGS sequence"/>
</dbReference>
<keyword evidence="4" id="KW-1185">Reference proteome</keyword>
<reference evidence="3 4" key="1">
    <citation type="submission" date="2019-06" db="EMBL/GenBank/DDBJ databases">
        <title>Sequencing the genomes of 1000 actinobacteria strains.</title>
        <authorList>
            <person name="Klenk H.-P."/>
        </authorList>
    </citation>
    <scope>NUCLEOTIDE SEQUENCE [LARGE SCALE GENOMIC DNA]</scope>
    <source>
        <strain evidence="3 4">DSM 45679</strain>
    </source>
</reference>
<dbReference type="GO" id="GO:0070967">
    <property type="term" value="F:coenzyme F420 binding"/>
    <property type="evidence" value="ECO:0007669"/>
    <property type="project" value="TreeGrafter"/>
</dbReference>
<dbReference type="GO" id="GO:0005829">
    <property type="term" value="C:cytosol"/>
    <property type="evidence" value="ECO:0007669"/>
    <property type="project" value="TreeGrafter"/>
</dbReference>
<proteinExistence type="predicted"/>